<dbReference type="EMBL" id="LKCW01000040">
    <property type="protein sequence ID" value="KPM42921.1"/>
    <property type="molecule type" value="Genomic_DNA"/>
</dbReference>
<dbReference type="InterPro" id="IPR011008">
    <property type="entry name" value="Dimeric_a/b-barrel"/>
</dbReference>
<dbReference type="SUPFAM" id="SSF54909">
    <property type="entry name" value="Dimeric alpha+beta barrel"/>
    <property type="match status" value="1"/>
</dbReference>
<sequence>MVSSNDPITELVQIPLAIPFTEFLGIFSKHLEPVLLAQPGLRSIMTGVIIPENEGEQSFAVSFTQWDSIEAHEAFGKSADAGPFFDRLKPLTTGPPTIEHYYLGLLESSARQSRYGHVLKFSVLSGQAQKSLYEEYDASRRKATALQGNCMEVDAQSALVLFDDSKVFQPQKSDEIVTSFTVRWHRAATGKISAAL</sequence>
<evidence type="ECO:0008006" key="3">
    <source>
        <dbReference type="Google" id="ProtNLM"/>
    </source>
</evidence>
<evidence type="ECO:0000313" key="1">
    <source>
        <dbReference type="EMBL" id="KPM42921.1"/>
    </source>
</evidence>
<dbReference type="AlphaFoldDB" id="A0A0P7B8D1"/>
<gene>
    <name evidence="1" type="ORF">AK830_g3615</name>
</gene>
<dbReference type="Gene3D" id="3.30.70.100">
    <property type="match status" value="1"/>
</dbReference>
<accession>A0A0P7B8D1</accession>
<name>A0A0P7B8D1_9HYPO</name>
<proteinExistence type="predicted"/>
<organism evidence="1 2">
    <name type="scientific">Neonectria ditissima</name>
    <dbReference type="NCBI Taxonomy" id="78410"/>
    <lineage>
        <taxon>Eukaryota</taxon>
        <taxon>Fungi</taxon>
        <taxon>Dikarya</taxon>
        <taxon>Ascomycota</taxon>
        <taxon>Pezizomycotina</taxon>
        <taxon>Sordariomycetes</taxon>
        <taxon>Hypocreomycetidae</taxon>
        <taxon>Hypocreales</taxon>
        <taxon>Nectriaceae</taxon>
        <taxon>Neonectria</taxon>
    </lineage>
</organism>
<keyword evidence="2" id="KW-1185">Reference proteome</keyword>
<evidence type="ECO:0000313" key="2">
    <source>
        <dbReference type="Proteomes" id="UP000050424"/>
    </source>
</evidence>
<dbReference type="OrthoDB" id="3830579at2759"/>
<dbReference type="Proteomes" id="UP000050424">
    <property type="component" value="Unassembled WGS sequence"/>
</dbReference>
<comment type="caution">
    <text evidence="1">The sequence shown here is derived from an EMBL/GenBank/DDBJ whole genome shotgun (WGS) entry which is preliminary data.</text>
</comment>
<protein>
    <recommendedName>
        <fullName evidence="3">ABM domain-containing protein</fullName>
    </recommendedName>
</protein>
<reference evidence="1 2" key="1">
    <citation type="submission" date="2015-09" db="EMBL/GenBank/DDBJ databases">
        <title>Draft genome of a European isolate of the apple canker pathogen Neonectria ditissima.</title>
        <authorList>
            <person name="Gomez-Cortecero A."/>
            <person name="Harrison R.J."/>
            <person name="Armitage A.D."/>
        </authorList>
    </citation>
    <scope>NUCLEOTIDE SEQUENCE [LARGE SCALE GENOMIC DNA]</scope>
    <source>
        <strain evidence="1 2">R09/05</strain>
    </source>
</reference>